<dbReference type="Pfam" id="PF00856">
    <property type="entry name" value="SET"/>
    <property type="match status" value="1"/>
</dbReference>
<evidence type="ECO:0000256" key="3">
    <source>
        <dbReference type="ARBA" id="ARBA00022691"/>
    </source>
</evidence>
<feature type="region of interest" description="Disordered" evidence="4">
    <location>
        <begin position="1"/>
        <end position="25"/>
    </location>
</feature>
<dbReference type="PANTHER" id="PTHR13271">
    <property type="entry name" value="UNCHARACTERIZED PUTATIVE METHYLTRANSFERASE"/>
    <property type="match status" value="1"/>
</dbReference>
<name>A0AAD5S777_9FUNG</name>
<dbReference type="InterPro" id="IPR036464">
    <property type="entry name" value="Rubisco_LSMT_subst-bd_sf"/>
</dbReference>
<dbReference type="EMBL" id="JADGJD010001175">
    <property type="protein sequence ID" value="KAJ3046399.1"/>
    <property type="molecule type" value="Genomic_DNA"/>
</dbReference>
<comment type="caution">
    <text evidence="6">The sequence shown here is derived from an EMBL/GenBank/DDBJ whole genome shotgun (WGS) entry which is preliminary data.</text>
</comment>
<dbReference type="Gene3D" id="3.90.1410.10">
    <property type="entry name" value="set domain protein methyltransferase, domain 1"/>
    <property type="match status" value="1"/>
</dbReference>
<organism evidence="6 7">
    <name type="scientific">Rhizophlyctis rosea</name>
    <dbReference type="NCBI Taxonomy" id="64517"/>
    <lineage>
        <taxon>Eukaryota</taxon>
        <taxon>Fungi</taxon>
        <taxon>Fungi incertae sedis</taxon>
        <taxon>Chytridiomycota</taxon>
        <taxon>Chytridiomycota incertae sedis</taxon>
        <taxon>Chytridiomycetes</taxon>
        <taxon>Rhizophlyctidales</taxon>
        <taxon>Rhizophlyctidaceae</taxon>
        <taxon>Rhizophlyctis</taxon>
    </lineage>
</organism>
<keyword evidence="1" id="KW-0489">Methyltransferase</keyword>
<evidence type="ECO:0000256" key="4">
    <source>
        <dbReference type="SAM" id="MobiDB-lite"/>
    </source>
</evidence>
<dbReference type="Gene3D" id="3.90.1420.10">
    <property type="entry name" value="Rubisco LSMT, substrate-binding domain"/>
    <property type="match status" value="1"/>
</dbReference>
<dbReference type="PROSITE" id="PS50280">
    <property type="entry name" value="SET"/>
    <property type="match status" value="1"/>
</dbReference>
<keyword evidence="7" id="KW-1185">Reference proteome</keyword>
<evidence type="ECO:0000313" key="6">
    <source>
        <dbReference type="EMBL" id="KAJ3046399.1"/>
    </source>
</evidence>
<feature type="domain" description="SET" evidence="5">
    <location>
        <begin position="148"/>
        <end position="276"/>
    </location>
</feature>
<dbReference type="GO" id="GO:0016279">
    <property type="term" value="F:protein-lysine N-methyltransferase activity"/>
    <property type="evidence" value="ECO:0007669"/>
    <property type="project" value="TreeGrafter"/>
</dbReference>
<keyword evidence="2" id="KW-0808">Transferase</keyword>
<evidence type="ECO:0000259" key="5">
    <source>
        <dbReference type="PROSITE" id="PS50280"/>
    </source>
</evidence>
<dbReference type="Pfam" id="PF09273">
    <property type="entry name" value="Rubis-subs-bind"/>
    <property type="match status" value="1"/>
</dbReference>
<dbReference type="InterPro" id="IPR050600">
    <property type="entry name" value="SETD3_SETD6_MTase"/>
</dbReference>
<accession>A0AAD5S777</accession>
<dbReference type="PANTHER" id="PTHR13271:SF151">
    <property type="entry name" value="SET DOMAIN-CONTAINING PROTEIN 4"/>
    <property type="match status" value="1"/>
</dbReference>
<reference evidence="6" key="1">
    <citation type="submission" date="2020-05" db="EMBL/GenBank/DDBJ databases">
        <title>Phylogenomic resolution of chytrid fungi.</title>
        <authorList>
            <person name="Stajich J.E."/>
            <person name="Amses K."/>
            <person name="Simmons R."/>
            <person name="Seto K."/>
            <person name="Myers J."/>
            <person name="Bonds A."/>
            <person name="Quandt C.A."/>
            <person name="Barry K."/>
            <person name="Liu P."/>
            <person name="Grigoriev I."/>
            <person name="Longcore J.E."/>
            <person name="James T.Y."/>
        </authorList>
    </citation>
    <scope>NUCLEOTIDE SEQUENCE</scope>
    <source>
        <strain evidence="6">JEL0318</strain>
    </source>
</reference>
<feature type="compositionally biased region" description="Basic and acidic residues" evidence="4">
    <location>
        <begin position="9"/>
        <end position="25"/>
    </location>
</feature>
<dbReference type="InterPro" id="IPR046341">
    <property type="entry name" value="SET_dom_sf"/>
</dbReference>
<evidence type="ECO:0000256" key="2">
    <source>
        <dbReference type="ARBA" id="ARBA00022679"/>
    </source>
</evidence>
<evidence type="ECO:0000256" key="1">
    <source>
        <dbReference type="ARBA" id="ARBA00022603"/>
    </source>
</evidence>
<dbReference type="AlphaFoldDB" id="A0AAD5S777"/>
<dbReference type="SUPFAM" id="SSF81822">
    <property type="entry name" value="RuBisCo LSMT C-terminal, substrate-binding domain"/>
    <property type="match status" value="1"/>
</dbReference>
<protein>
    <recommendedName>
        <fullName evidence="5">SET domain-containing protein</fullName>
    </recommendedName>
</protein>
<proteinExistence type="predicted"/>
<dbReference type="InterPro" id="IPR001214">
    <property type="entry name" value="SET_dom"/>
</dbReference>
<sequence>MASNGKRKAAVEREKKNESVKRPKIDEDSGVQDIFDWASSHGARLDKLVLKEDGEKVLSESVALASDFGRQFTTYLKQNPSDSANLSQGGRDPYAPGLVMLSGYLVYERFVKAKQCFWAPYLYNLPTQYSLPIWWETKELEVGLAGTQLLHVVRERKKLLERGLALLQRACRDLFQDESLNWLNLLWAYSAISSRAFPRSRAATPVTDERFEIGQETVEAAGEASELCMYPALDLINHRRGERVEWQIKETGENAGVAFIALDDVQEGVEIFNNYGAKGNENLLGNYGFVLDPNPEDYVKVAMQLRDDIDPCAARKRTLLNRYSSRLIHLLFADDSFPSELLAVTRVLVMKDYELTRFEKAFATAGTAPQSPINPHNELRSLSTLHTLLTVKLEGLTNNQPPESWTTNTYRKTLVWVYRKGQETILRHHICNILTSMKDYILQLAKAHWDPDHIDPPPTEFGPDAMDCVFWSMANQHFDWWCKERVGKVSE</sequence>
<keyword evidence="3" id="KW-0949">S-adenosyl-L-methionine</keyword>
<evidence type="ECO:0000313" key="7">
    <source>
        <dbReference type="Proteomes" id="UP001212841"/>
    </source>
</evidence>
<dbReference type="InterPro" id="IPR015353">
    <property type="entry name" value="Rubisco_LSMT_subst-bd"/>
</dbReference>
<dbReference type="Proteomes" id="UP001212841">
    <property type="component" value="Unassembled WGS sequence"/>
</dbReference>
<dbReference type="SUPFAM" id="SSF82199">
    <property type="entry name" value="SET domain"/>
    <property type="match status" value="1"/>
</dbReference>
<dbReference type="GO" id="GO:0032259">
    <property type="term" value="P:methylation"/>
    <property type="evidence" value="ECO:0007669"/>
    <property type="project" value="UniProtKB-KW"/>
</dbReference>
<gene>
    <name evidence="6" type="ORF">HK097_000891</name>
</gene>
<feature type="non-terminal residue" evidence="6">
    <location>
        <position position="491"/>
    </location>
</feature>